<comment type="caution">
    <text evidence="2">The sequence shown here is derived from an EMBL/GenBank/DDBJ whole genome shotgun (WGS) entry which is preliminary data.</text>
</comment>
<dbReference type="Proteomes" id="UP000788262">
    <property type="component" value="Unassembled WGS sequence"/>
</dbReference>
<gene>
    <name evidence="2" type="ORF">JS756_02255</name>
</gene>
<keyword evidence="3" id="KW-1185">Reference proteome</keyword>
<organism evidence="2 3">
    <name type="scientific">Streptomyces actuosus</name>
    <dbReference type="NCBI Taxonomy" id="1885"/>
    <lineage>
        <taxon>Bacteria</taxon>
        <taxon>Bacillati</taxon>
        <taxon>Actinomycetota</taxon>
        <taxon>Actinomycetes</taxon>
        <taxon>Kitasatosporales</taxon>
        <taxon>Streptomycetaceae</taxon>
        <taxon>Streptomyces</taxon>
    </lineage>
</organism>
<feature type="region of interest" description="Disordered" evidence="1">
    <location>
        <begin position="1"/>
        <end position="24"/>
    </location>
</feature>
<evidence type="ECO:0000256" key="1">
    <source>
        <dbReference type="SAM" id="MobiDB-lite"/>
    </source>
</evidence>
<evidence type="ECO:0000313" key="2">
    <source>
        <dbReference type="EMBL" id="MBN0042957.1"/>
    </source>
</evidence>
<proteinExistence type="predicted"/>
<protein>
    <submittedName>
        <fullName evidence="2">Uncharacterized protein</fullName>
    </submittedName>
</protein>
<evidence type="ECO:0000313" key="3">
    <source>
        <dbReference type="Proteomes" id="UP000788262"/>
    </source>
</evidence>
<name>A0ABS2VIN2_STRAS</name>
<feature type="compositionally biased region" description="Basic and acidic residues" evidence="1">
    <location>
        <begin position="1"/>
        <end position="12"/>
    </location>
</feature>
<reference evidence="2 3" key="1">
    <citation type="submission" date="2021-02" db="EMBL/GenBank/DDBJ databases">
        <title>Whole genome sequencing of Streptomyces actuosus VRA1.</title>
        <authorList>
            <person name="Sen G."/>
            <person name="Sen A."/>
        </authorList>
    </citation>
    <scope>NUCLEOTIDE SEQUENCE [LARGE SCALE GENOMIC DNA]</scope>
    <source>
        <strain evidence="2 3">VRA1</strain>
    </source>
</reference>
<dbReference type="RefSeq" id="WP_205381165.1">
    <property type="nucleotide sequence ID" value="NZ_JAFFZS010000001.1"/>
</dbReference>
<dbReference type="EMBL" id="JAFFZS010000001">
    <property type="protein sequence ID" value="MBN0042957.1"/>
    <property type="molecule type" value="Genomic_DNA"/>
</dbReference>
<accession>A0ABS2VIN2</accession>
<sequence length="45" mass="4898">MATRDEHRRDPALSKVAVPETARRPAEVRAGLAVTCAPSPAERRT</sequence>